<dbReference type="SUPFAM" id="SSF69047">
    <property type="entry name" value="Hypothetical protein YjbJ"/>
    <property type="match status" value="1"/>
</dbReference>
<protein>
    <submittedName>
        <fullName evidence="4">Uncharacterized protein YjbJ (UPF0337 family)</fullName>
    </submittedName>
</protein>
<evidence type="ECO:0000259" key="3">
    <source>
        <dbReference type="Pfam" id="PF05532"/>
    </source>
</evidence>
<comment type="caution">
    <text evidence="4">The sequence shown here is derived from an EMBL/GenBank/DDBJ whole genome shotgun (WGS) entry which is preliminary data.</text>
</comment>
<sequence>MGIEDDAKNKAEELGGKAKEAAGEATGDDDLKNEGKGDQIESAVREAGEKVKDAASTIKNKLTGK</sequence>
<proteinExistence type="inferred from homology"/>
<accession>A0ABT6ME72</accession>
<dbReference type="Proteomes" id="UP001160334">
    <property type="component" value="Unassembled WGS sequence"/>
</dbReference>
<keyword evidence="5" id="KW-1185">Reference proteome</keyword>
<dbReference type="Gene3D" id="1.10.1470.10">
    <property type="entry name" value="YjbJ"/>
    <property type="match status" value="1"/>
</dbReference>
<dbReference type="InterPro" id="IPR036629">
    <property type="entry name" value="YjbJ_sf"/>
</dbReference>
<evidence type="ECO:0000313" key="5">
    <source>
        <dbReference type="Proteomes" id="UP001160334"/>
    </source>
</evidence>
<evidence type="ECO:0000256" key="2">
    <source>
        <dbReference type="SAM" id="MobiDB-lite"/>
    </source>
</evidence>
<reference evidence="4 5" key="1">
    <citation type="submission" date="2023-04" db="EMBL/GenBank/DDBJ databases">
        <title>Forest soil microbial communities from Buena Vista Peninsula, Colon Province, Panama.</title>
        <authorList>
            <person name="Bouskill N."/>
        </authorList>
    </citation>
    <scope>NUCLEOTIDE SEQUENCE [LARGE SCALE GENOMIC DNA]</scope>
    <source>
        <strain evidence="4 5">CFH S0262</strain>
    </source>
</reference>
<name>A0ABT6ME72_9NOCA</name>
<organism evidence="4 5">
    <name type="scientific">Prescottella agglutinans</name>
    <dbReference type="NCBI Taxonomy" id="1644129"/>
    <lineage>
        <taxon>Bacteria</taxon>
        <taxon>Bacillati</taxon>
        <taxon>Actinomycetota</taxon>
        <taxon>Actinomycetes</taxon>
        <taxon>Mycobacteriales</taxon>
        <taxon>Nocardiaceae</taxon>
        <taxon>Prescottella</taxon>
    </lineage>
</organism>
<dbReference type="InterPro" id="IPR008462">
    <property type="entry name" value="CsbD"/>
</dbReference>
<feature type="region of interest" description="Disordered" evidence="2">
    <location>
        <begin position="1"/>
        <end position="65"/>
    </location>
</feature>
<feature type="compositionally biased region" description="Basic and acidic residues" evidence="2">
    <location>
        <begin position="29"/>
        <end position="53"/>
    </location>
</feature>
<evidence type="ECO:0000313" key="4">
    <source>
        <dbReference type="EMBL" id="MDH6282535.1"/>
    </source>
</evidence>
<dbReference type="RefSeq" id="WP_280761835.1">
    <property type="nucleotide sequence ID" value="NZ_JARXVC010000010.1"/>
</dbReference>
<feature type="domain" description="CsbD-like" evidence="3">
    <location>
        <begin position="5"/>
        <end position="56"/>
    </location>
</feature>
<dbReference type="Pfam" id="PF05532">
    <property type="entry name" value="CsbD"/>
    <property type="match status" value="1"/>
</dbReference>
<feature type="compositionally biased region" description="Basic and acidic residues" evidence="2">
    <location>
        <begin position="1"/>
        <end position="22"/>
    </location>
</feature>
<evidence type="ECO:0000256" key="1">
    <source>
        <dbReference type="ARBA" id="ARBA00009129"/>
    </source>
</evidence>
<dbReference type="EMBL" id="JARXVC010000010">
    <property type="protein sequence ID" value="MDH6282535.1"/>
    <property type="molecule type" value="Genomic_DNA"/>
</dbReference>
<comment type="similarity">
    <text evidence="1">Belongs to the UPF0337 (CsbD) family.</text>
</comment>
<gene>
    <name evidence="4" type="ORF">M2280_003766</name>
</gene>